<feature type="transmembrane region" description="Helical" evidence="6">
    <location>
        <begin position="74"/>
        <end position="92"/>
    </location>
</feature>
<dbReference type="Pfam" id="PF03647">
    <property type="entry name" value="Tmemb_14"/>
    <property type="match status" value="1"/>
</dbReference>
<protein>
    <recommendedName>
        <fullName evidence="9">Transmembrane protein 14</fullName>
    </recommendedName>
</protein>
<keyword evidence="3 6" id="KW-0812">Transmembrane</keyword>
<sequence>MAAICSAGGIAGYARTRSTPSLIAGLGVGALYGTAGYLIKENREYGHETAVAASAILAGSMVPRAVRTRKPIPIILSVGATLAGAFYVKKIIDYR</sequence>
<dbReference type="AlphaFoldDB" id="A0A261XTF8"/>
<evidence type="ECO:0000256" key="4">
    <source>
        <dbReference type="ARBA" id="ARBA00022989"/>
    </source>
</evidence>
<dbReference type="InterPro" id="IPR005349">
    <property type="entry name" value="TMEM14"/>
</dbReference>
<keyword evidence="8" id="KW-1185">Reference proteome</keyword>
<organism evidence="7 8">
    <name type="scientific">Bifiguratus adelaidae</name>
    <dbReference type="NCBI Taxonomy" id="1938954"/>
    <lineage>
        <taxon>Eukaryota</taxon>
        <taxon>Fungi</taxon>
        <taxon>Fungi incertae sedis</taxon>
        <taxon>Mucoromycota</taxon>
        <taxon>Mucoromycotina</taxon>
        <taxon>Endogonomycetes</taxon>
        <taxon>Endogonales</taxon>
        <taxon>Endogonales incertae sedis</taxon>
        <taxon>Bifiguratus</taxon>
    </lineage>
</organism>
<evidence type="ECO:0008006" key="9">
    <source>
        <dbReference type="Google" id="ProtNLM"/>
    </source>
</evidence>
<dbReference type="GO" id="GO:0016020">
    <property type="term" value="C:membrane"/>
    <property type="evidence" value="ECO:0007669"/>
    <property type="project" value="UniProtKB-SubCell"/>
</dbReference>
<dbReference type="OrthoDB" id="5620at2759"/>
<dbReference type="PANTHER" id="PTHR12668">
    <property type="entry name" value="TRANSMEMBRANE PROTEIN 14, 15"/>
    <property type="match status" value="1"/>
</dbReference>
<comment type="subcellular location">
    <subcellularLocation>
        <location evidence="1">Membrane</location>
    </subcellularLocation>
</comment>
<dbReference type="Gene3D" id="1.10.10.1740">
    <property type="entry name" value="Transmembrane protein 14-like"/>
    <property type="match status" value="1"/>
</dbReference>
<comment type="similarity">
    <text evidence="2">Belongs to the TMEM14 family.</text>
</comment>
<dbReference type="PANTHER" id="PTHR12668:SF53">
    <property type="entry name" value="TMEM14 PROTEIN HOMOLOG YJR085C"/>
    <property type="match status" value="1"/>
</dbReference>
<evidence type="ECO:0000256" key="6">
    <source>
        <dbReference type="SAM" id="Phobius"/>
    </source>
</evidence>
<keyword evidence="5 6" id="KW-0472">Membrane</keyword>
<reference evidence="7 8" key="1">
    <citation type="journal article" date="2017" name="Mycologia">
        <title>Bifiguratus adelaidae, gen. et sp. nov., a new member of Mucoromycotina in endophytic and soil-dwelling habitats.</title>
        <authorList>
            <person name="Torres-Cruz T.J."/>
            <person name="Billingsley Tobias T.L."/>
            <person name="Almatruk M."/>
            <person name="Hesse C."/>
            <person name="Kuske C.R."/>
            <person name="Desiro A."/>
            <person name="Benucci G.M."/>
            <person name="Bonito G."/>
            <person name="Stajich J.E."/>
            <person name="Dunlap C."/>
            <person name="Arnold A.E."/>
            <person name="Porras-Alfaro A."/>
        </authorList>
    </citation>
    <scope>NUCLEOTIDE SEQUENCE [LARGE SCALE GENOMIC DNA]</scope>
    <source>
        <strain evidence="7 8">AZ0501</strain>
    </source>
</reference>
<comment type="caution">
    <text evidence="7">The sequence shown here is derived from an EMBL/GenBank/DDBJ whole genome shotgun (WGS) entry which is preliminary data.</text>
</comment>
<feature type="transmembrane region" description="Helical" evidence="6">
    <location>
        <begin position="21"/>
        <end position="39"/>
    </location>
</feature>
<proteinExistence type="inferred from homology"/>
<evidence type="ECO:0000256" key="5">
    <source>
        <dbReference type="ARBA" id="ARBA00023136"/>
    </source>
</evidence>
<gene>
    <name evidence="7" type="ORF">BZG36_05294</name>
</gene>
<accession>A0A261XTF8</accession>
<evidence type="ECO:0000256" key="3">
    <source>
        <dbReference type="ARBA" id="ARBA00022692"/>
    </source>
</evidence>
<name>A0A261XTF8_9FUNG</name>
<keyword evidence="4 6" id="KW-1133">Transmembrane helix</keyword>
<evidence type="ECO:0000313" key="7">
    <source>
        <dbReference type="EMBL" id="OZJ01640.1"/>
    </source>
</evidence>
<evidence type="ECO:0000313" key="8">
    <source>
        <dbReference type="Proteomes" id="UP000242875"/>
    </source>
</evidence>
<dbReference type="InterPro" id="IPR044890">
    <property type="entry name" value="TMEM14_sf"/>
</dbReference>
<dbReference type="EMBL" id="MVBO01000277">
    <property type="protein sequence ID" value="OZJ01640.1"/>
    <property type="molecule type" value="Genomic_DNA"/>
</dbReference>
<dbReference type="Proteomes" id="UP000242875">
    <property type="component" value="Unassembled WGS sequence"/>
</dbReference>
<evidence type="ECO:0000256" key="2">
    <source>
        <dbReference type="ARBA" id="ARBA00007590"/>
    </source>
</evidence>
<evidence type="ECO:0000256" key="1">
    <source>
        <dbReference type="ARBA" id="ARBA00004370"/>
    </source>
</evidence>